<feature type="domain" description="ISXO2-like transposase" evidence="1">
    <location>
        <begin position="125"/>
        <end position="283"/>
    </location>
</feature>
<reference evidence="3" key="1">
    <citation type="journal article" date="2019" name="Int. J. Syst. Evol. Microbiol.">
        <title>The Global Catalogue of Microorganisms (GCM) 10K type strain sequencing project: providing services to taxonomists for standard genome sequencing and annotation.</title>
        <authorList>
            <consortium name="The Broad Institute Genomics Platform"/>
            <consortium name="The Broad Institute Genome Sequencing Center for Infectious Disease"/>
            <person name="Wu L."/>
            <person name="Ma J."/>
        </authorList>
    </citation>
    <scope>NUCLEOTIDE SEQUENCE [LARGE SCALE GENOMIC DNA]</scope>
    <source>
        <strain evidence="3">JCM 18285</strain>
    </source>
</reference>
<dbReference type="Pfam" id="PF12760">
    <property type="entry name" value="Zn_ribbon_IS1595"/>
    <property type="match status" value="1"/>
</dbReference>
<accession>A0ABP9G9U9</accession>
<organism evidence="2 3">
    <name type="scientific">Algibacter agarivorans</name>
    <dbReference type="NCBI Taxonomy" id="1109741"/>
    <lineage>
        <taxon>Bacteria</taxon>
        <taxon>Pseudomonadati</taxon>
        <taxon>Bacteroidota</taxon>
        <taxon>Flavobacteriia</taxon>
        <taxon>Flavobacteriales</taxon>
        <taxon>Flavobacteriaceae</taxon>
        <taxon>Algibacter</taxon>
    </lineage>
</organism>
<dbReference type="NCBIfam" id="NF033547">
    <property type="entry name" value="transpos_IS1595"/>
    <property type="match status" value="1"/>
</dbReference>
<comment type="caution">
    <text evidence="2">The sequence shown here is derived from an EMBL/GenBank/DDBJ whole genome shotgun (WGS) entry which is preliminary data.</text>
</comment>
<proteinExistence type="predicted"/>
<evidence type="ECO:0000313" key="3">
    <source>
        <dbReference type="Proteomes" id="UP001501302"/>
    </source>
</evidence>
<evidence type="ECO:0000259" key="1">
    <source>
        <dbReference type="SMART" id="SM01126"/>
    </source>
</evidence>
<name>A0ABP9G9U9_9FLAO</name>
<dbReference type="InterPro" id="IPR024445">
    <property type="entry name" value="Tnp_ISXO2-like"/>
</dbReference>
<keyword evidence="3" id="KW-1185">Reference proteome</keyword>
<dbReference type="SMART" id="SM01126">
    <property type="entry name" value="DDE_Tnp_IS1595"/>
    <property type="match status" value="1"/>
</dbReference>
<dbReference type="EMBL" id="BAABJJ010000004">
    <property type="protein sequence ID" value="GAA4934603.1"/>
    <property type="molecule type" value="Genomic_DNA"/>
</dbReference>
<dbReference type="RefSeq" id="WP_345189843.1">
    <property type="nucleotide sequence ID" value="NZ_BAABJJ010000004.1"/>
</dbReference>
<dbReference type="Proteomes" id="UP001501302">
    <property type="component" value="Unassembled WGS sequence"/>
</dbReference>
<protein>
    <submittedName>
        <fullName evidence="2">IS1595-like element ISFps1 family transposase</fullName>
    </submittedName>
</protein>
<gene>
    <name evidence="2" type="ORF">GCM10023314_03790</name>
</gene>
<dbReference type="Pfam" id="PF12762">
    <property type="entry name" value="DDE_Tnp_IS1595"/>
    <property type="match status" value="1"/>
</dbReference>
<evidence type="ECO:0000313" key="2">
    <source>
        <dbReference type="EMBL" id="GAA4934603.1"/>
    </source>
</evidence>
<sequence>MNIFSFTAEFDSEEACRTHFKEARDKLGVVCKRCSHTEHYWIKSQWSYECKKCRSRTSLRSGTIMQSSNLSFLIWYKTMFLLTATKKGFSSKEIQRQLGLKRYEPVWAMVHKLRKAMGNRDDRYTLEGMIEMDEGYFTIEASENDHKTQKAGRGSKTKSNVMVMAESTVLEDLDTGKVERQCRYFKAKVLEDHKADGTDITFENAVGGEQTIVFTDQSTSYVNIADFVELRISEKSSETTTKETLKWVHIAISNAKRNFVGNYHKIKRKYLQLYLNEFVYKLNRRYFGQKIFDRLVIANITGL</sequence>
<dbReference type="InterPro" id="IPR024442">
    <property type="entry name" value="Transposase_Zn_ribbon"/>
</dbReference>